<feature type="compositionally biased region" description="Polar residues" evidence="1">
    <location>
        <begin position="122"/>
        <end position="133"/>
    </location>
</feature>
<sequence length="144" mass="15603">MNCSTACSDECFNKSCDKTSGVCIQGQAGDTTESSGLTFPGGVGVGVAVGAVVVVSIGVVAVVCRRRRKRPQPQNHEEPKRGTRLHAYDGVKKLNEYSHSYEETFSPDKFQPDEVKTDNKTVKTSQDPPNSIYDNIEECTSLGE</sequence>
<evidence type="ECO:0000256" key="2">
    <source>
        <dbReference type="SAM" id="Phobius"/>
    </source>
</evidence>
<dbReference type="Proteomes" id="UP000076420">
    <property type="component" value="Unassembled WGS sequence"/>
</dbReference>
<organism evidence="3 4">
    <name type="scientific">Biomphalaria glabrata</name>
    <name type="common">Bloodfluke planorb</name>
    <name type="synonym">Freshwater snail</name>
    <dbReference type="NCBI Taxonomy" id="6526"/>
    <lineage>
        <taxon>Eukaryota</taxon>
        <taxon>Metazoa</taxon>
        <taxon>Spiralia</taxon>
        <taxon>Lophotrochozoa</taxon>
        <taxon>Mollusca</taxon>
        <taxon>Gastropoda</taxon>
        <taxon>Heterobranchia</taxon>
        <taxon>Euthyneura</taxon>
        <taxon>Panpulmonata</taxon>
        <taxon>Hygrophila</taxon>
        <taxon>Lymnaeoidea</taxon>
        <taxon>Planorbidae</taxon>
        <taxon>Biomphalaria</taxon>
    </lineage>
</organism>
<reference evidence="3" key="1">
    <citation type="submission" date="2020-05" db="UniProtKB">
        <authorList>
            <consortium name="EnsemblMetazoa"/>
        </authorList>
    </citation>
    <scope>IDENTIFICATION</scope>
    <source>
        <strain evidence="3">BB02</strain>
    </source>
</reference>
<evidence type="ECO:0000313" key="4">
    <source>
        <dbReference type="Proteomes" id="UP000076420"/>
    </source>
</evidence>
<feature type="transmembrane region" description="Helical" evidence="2">
    <location>
        <begin position="43"/>
        <end position="64"/>
    </location>
</feature>
<keyword evidence="2" id="KW-1133">Transmembrane helix</keyword>
<dbReference type="AlphaFoldDB" id="A0A2C9KQY6"/>
<dbReference type="OrthoDB" id="10252017at2759"/>
<feature type="region of interest" description="Disordered" evidence="1">
    <location>
        <begin position="67"/>
        <end position="89"/>
    </location>
</feature>
<accession>A0A2C9KQY6</accession>
<evidence type="ECO:0000256" key="1">
    <source>
        <dbReference type="SAM" id="MobiDB-lite"/>
    </source>
</evidence>
<keyword evidence="2" id="KW-0472">Membrane</keyword>
<feature type="compositionally biased region" description="Basic and acidic residues" evidence="1">
    <location>
        <begin position="75"/>
        <end position="89"/>
    </location>
</feature>
<proteinExistence type="predicted"/>
<dbReference type="EnsemblMetazoa" id="BGLB022492-RA">
    <property type="protein sequence ID" value="BGLB022492-PA"/>
    <property type="gene ID" value="BGLB022492"/>
</dbReference>
<feature type="region of interest" description="Disordered" evidence="1">
    <location>
        <begin position="103"/>
        <end position="144"/>
    </location>
</feature>
<evidence type="ECO:0000313" key="3">
    <source>
        <dbReference type="EnsemblMetazoa" id="BGLB022492-PA"/>
    </source>
</evidence>
<keyword evidence="2" id="KW-0812">Transmembrane</keyword>
<dbReference type="VEuPathDB" id="VectorBase:BGLB022492"/>
<name>A0A2C9KQY6_BIOGL</name>
<dbReference type="VEuPathDB" id="VectorBase:BGLAX_034437"/>
<gene>
    <name evidence="3" type="primary">106051690</name>
</gene>
<protein>
    <submittedName>
        <fullName evidence="3">Uncharacterized protein</fullName>
    </submittedName>
</protein>
<dbReference type="KEGG" id="bgt:106051690"/>
<feature type="compositionally biased region" description="Basic and acidic residues" evidence="1">
    <location>
        <begin position="110"/>
        <end position="121"/>
    </location>
</feature>